<dbReference type="PANTHER" id="PTHR12993:SF29">
    <property type="entry name" value="BLR3841 PROTEIN"/>
    <property type="match status" value="1"/>
</dbReference>
<dbReference type="InterPro" id="IPR003737">
    <property type="entry name" value="GlcNAc_PI_deacetylase-related"/>
</dbReference>
<dbReference type="InterPro" id="IPR029063">
    <property type="entry name" value="SAM-dependent_MTases_sf"/>
</dbReference>
<dbReference type="GO" id="GO:0008757">
    <property type="term" value="F:S-adenosylmethionine-dependent methyltransferase activity"/>
    <property type="evidence" value="ECO:0007669"/>
    <property type="project" value="InterPro"/>
</dbReference>
<comment type="caution">
    <text evidence="2">The sequence shown here is derived from an EMBL/GenBank/DDBJ whole genome shotgun (WGS) entry which is preliminary data.</text>
</comment>
<dbReference type="Pfam" id="PF05401">
    <property type="entry name" value="NodS"/>
    <property type="match status" value="1"/>
</dbReference>
<dbReference type="SUPFAM" id="SSF53335">
    <property type="entry name" value="S-adenosyl-L-methionine-dependent methyltransferases"/>
    <property type="match status" value="1"/>
</dbReference>
<evidence type="ECO:0000313" key="2">
    <source>
        <dbReference type="EMBL" id="MDS0246480.1"/>
    </source>
</evidence>
<dbReference type="Pfam" id="PF02585">
    <property type="entry name" value="PIG-L"/>
    <property type="match status" value="1"/>
</dbReference>
<protein>
    <submittedName>
        <fullName evidence="2">PIG-L family deacetylase</fullName>
    </submittedName>
</protein>
<dbReference type="InterPro" id="IPR008715">
    <property type="entry name" value="SAM-MeTfrase_NodS-like"/>
</dbReference>
<dbReference type="AlphaFoldDB" id="A0AAJ2HFA5"/>
<dbReference type="Proteomes" id="UP001183582">
    <property type="component" value="Unassembled WGS sequence"/>
</dbReference>
<proteinExistence type="predicted"/>
<dbReference type="GO" id="GO:0016811">
    <property type="term" value="F:hydrolase activity, acting on carbon-nitrogen (but not peptide) bonds, in linear amides"/>
    <property type="evidence" value="ECO:0007669"/>
    <property type="project" value="TreeGrafter"/>
</dbReference>
<dbReference type="Gene3D" id="3.40.50.150">
    <property type="entry name" value="Vaccinia Virus protein VP39"/>
    <property type="match status" value="1"/>
</dbReference>
<evidence type="ECO:0000313" key="3">
    <source>
        <dbReference type="Proteomes" id="UP001183582"/>
    </source>
</evidence>
<name>A0AAJ2HFA5_9MICO</name>
<reference evidence="2 3" key="1">
    <citation type="submission" date="2021-06" db="EMBL/GenBank/DDBJ databases">
        <title>Genome-based taxonomic framework of Microbacterium strains isolated from marine environment, the description of four new species and reclassification of four preexisting species.</title>
        <authorList>
            <person name="Lee S.D."/>
            <person name="Kim S.-M."/>
            <person name="Byeon Y.-S."/>
            <person name="Yang H.L."/>
            <person name="Kim I.S."/>
        </authorList>
    </citation>
    <scope>NUCLEOTIDE SEQUENCE [LARGE SCALE GENOMIC DNA]</scope>
    <source>
        <strain evidence="2 3">KACC 20514</strain>
    </source>
</reference>
<organism evidence="2 3">
    <name type="scientific">Microbacterium aurantiacum</name>
    <dbReference type="NCBI Taxonomy" id="162393"/>
    <lineage>
        <taxon>Bacteria</taxon>
        <taxon>Bacillati</taxon>
        <taxon>Actinomycetota</taxon>
        <taxon>Actinomycetes</taxon>
        <taxon>Micrococcales</taxon>
        <taxon>Microbacteriaceae</taxon>
        <taxon>Microbacterium</taxon>
    </lineage>
</organism>
<dbReference type="Gene3D" id="3.40.50.10320">
    <property type="entry name" value="LmbE-like"/>
    <property type="match status" value="1"/>
</dbReference>
<dbReference type="GeneID" id="301459132"/>
<accession>A0AAJ2HFA5</accession>
<keyword evidence="1" id="KW-0862">Zinc</keyword>
<dbReference type="GO" id="GO:0009312">
    <property type="term" value="P:oligosaccharide biosynthetic process"/>
    <property type="evidence" value="ECO:0007669"/>
    <property type="project" value="InterPro"/>
</dbReference>
<dbReference type="InterPro" id="IPR024078">
    <property type="entry name" value="LmbE-like_dom_sf"/>
</dbReference>
<dbReference type="RefSeq" id="WP_310891950.1">
    <property type="nucleotide sequence ID" value="NZ_BAAAGR010000003.1"/>
</dbReference>
<dbReference type="CDD" id="cd02440">
    <property type="entry name" value="AdoMet_MTases"/>
    <property type="match status" value="1"/>
</dbReference>
<dbReference type="GO" id="GO:0016137">
    <property type="term" value="P:glycoside metabolic process"/>
    <property type="evidence" value="ECO:0007669"/>
    <property type="project" value="UniProtKB-ARBA"/>
</dbReference>
<evidence type="ECO:0000256" key="1">
    <source>
        <dbReference type="ARBA" id="ARBA00022833"/>
    </source>
</evidence>
<dbReference type="SUPFAM" id="SSF102588">
    <property type="entry name" value="LmbE-like"/>
    <property type="match status" value="1"/>
</dbReference>
<dbReference type="EMBL" id="JAHWXH010000003">
    <property type="protein sequence ID" value="MDS0246480.1"/>
    <property type="molecule type" value="Genomic_DNA"/>
</dbReference>
<dbReference type="PANTHER" id="PTHR12993">
    <property type="entry name" value="N-ACETYLGLUCOSAMINYL-PHOSPHATIDYLINOSITOL DE-N-ACETYLASE-RELATED"/>
    <property type="match status" value="1"/>
</dbReference>
<gene>
    <name evidence="2" type="ORF">KZC50_12825</name>
</gene>
<sequence>MVTFDHRDPGTPESEWRTALAARTLPEVSLDIDALLVIAAHPDDETLGVAGLVHTVAQRGIPIRVVVATDGENSHPDSPTHTPADLAARRQTEVRDALGVVAPTAPLRLLHLPDGTLGDHEDVLAAALQDEIAALTGMTDAAPHRILVASPWTGDGHRDHRIVGALAERVATEAGATVRGYPIWLWHWGTPADVPWDRAEVVTLDDAVHDAKRRALAVHDSQLRPLSDASGDEAIVHDGMQEHFARYQEILIRPESVSREAAASTPRSHFERFFATHDDPWGFRSSWYEQRKRELLLATLPRATYDAGLELGCATGILTSRLADRCAHLVAVDFAEEALTAAARELVGRDNVTLQTAALPHEWPDGEYDLVLLSEIGYFWNVADLDTAIDRITQSLAPTGHLIACHWRHPMPENPTGGDEVHDRLRANSRWQSVAVHIERDFVLEVFSPYPARSVAQEMGMLP</sequence>